<dbReference type="SUPFAM" id="SSF103473">
    <property type="entry name" value="MFS general substrate transporter"/>
    <property type="match status" value="1"/>
</dbReference>
<feature type="transmembrane region" description="Helical" evidence="6">
    <location>
        <begin position="355"/>
        <end position="381"/>
    </location>
</feature>
<name>A0ABQ2FMZ6_9DEIO</name>
<feature type="domain" description="Major facilitator superfamily (MFS) profile" evidence="7">
    <location>
        <begin position="235"/>
        <end position="424"/>
    </location>
</feature>
<accession>A0ABQ2FMZ6</accession>
<dbReference type="PANTHER" id="PTHR23513">
    <property type="entry name" value="INTEGRAL MEMBRANE EFFLUX PROTEIN-RELATED"/>
    <property type="match status" value="1"/>
</dbReference>
<keyword evidence="5 6" id="KW-0472">Membrane</keyword>
<evidence type="ECO:0000256" key="6">
    <source>
        <dbReference type="SAM" id="Phobius"/>
    </source>
</evidence>
<proteinExistence type="predicted"/>
<evidence type="ECO:0000259" key="7">
    <source>
        <dbReference type="PROSITE" id="PS50850"/>
    </source>
</evidence>
<evidence type="ECO:0000256" key="5">
    <source>
        <dbReference type="ARBA" id="ARBA00023136"/>
    </source>
</evidence>
<dbReference type="InterPro" id="IPR011701">
    <property type="entry name" value="MFS"/>
</dbReference>
<keyword evidence="2" id="KW-1003">Cell membrane</keyword>
<feature type="transmembrane region" description="Helical" evidence="6">
    <location>
        <begin position="118"/>
        <end position="144"/>
    </location>
</feature>
<feature type="transmembrane region" description="Helical" evidence="6">
    <location>
        <begin position="301"/>
        <end position="319"/>
    </location>
</feature>
<dbReference type="Proteomes" id="UP000604341">
    <property type="component" value="Unassembled WGS sequence"/>
</dbReference>
<evidence type="ECO:0000313" key="9">
    <source>
        <dbReference type="Proteomes" id="UP000604341"/>
    </source>
</evidence>
<keyword evidence="3 6" id="KW-0812">Transmembrane</keyword>
<reference evidence="9" key="1">
    <citation type="journal article" date="2019" name="Int. J. Syst. Evol. Microbiol.">
        <title>The Global Catalogue of Microorganisms (GCM) 10K type strain sequencing project: providing services to taxonomists for standard genome sequencing and annotation.</title>
        <authorList>
            <consortium name="The Broad Institute Genomics Platform"/>
            <consortium name="The Broad Institute Genome Sequencing Center for Infectious Disease"/>
            <person name="Wu L."/>
            <person name="Ma J."/>
        </authorList>
    </citation>
    <scope>NUCLEOTIDE SEQUENCE [LARGE SCALE GENOMIC DNA]</scope>
    <source>
        <strain evidence="9">JCM 19173</strain>
    </source>
</reference>
<dbReference type="InterPro" id="IPR036259">
    <property type="entry name" value="MFS_trans_sf"/>
</dbReference>
<dbReference type="PANTHER" id="PTHR23513:SF6">
    <property type="entry name" value="MAJOR FACILITATOR SUPERFAMILY ASSOCIATED DOMAIN-CONTAINING PROTEIN"/>
    <property type="match status" value="1"/>
</dbReference>
<sequence length="424" mass="42970">MCGVFSGWGVGTLAGMPSSLWNRSFTVWLIGTAQSQFGSAVAGLALSFLVLHQTGSAGQMAVTLACSLLPNLLMPLAGALVDRWNLRGPVIASDLIRGALQLGVGAAALRWGEVPLALINGVAVLTGLVGLFAAPASSAAVPLLVPAGALARANAVLSSVSRGAWLLGSLTGGWIVTRWSPPLAILLDGVSFLLMAALMGLVTLPDRAAPGAAERPAGLLSEVSAGLRVMGRSRTLTLAPVIALLLNAGLAPVTAALPKLFAGGGGTAAGYGTFLVLESVGVMAAGALVALLATRLDSRRLITVGLAVTAGAYGLMWALPQPAALLPAAGALGFGFGLINTPFQTLMQELVPQAFLGRVFSVLGMVSTVGMPLSLLLVAPLLDRAPLPVWFGVAGVAQGLGCALWLWAACAERPARGVHLDLRP</sequence>
<feature type="transmembrane region" description="Helical" evidence="6">
    <location>
        <begin position="183"/>
        <end position="204"/>
    </location>
</feature>
<protein>
    <submittedName>
        <fullName evidence="8">MFS transporter</fullName>
    </submittedName>
</protein>
<evidence type="ECO:0000256" key="4">
    <source>
        <dbReference type="ARBA" id="ARBA00022989"/>
    </source>
</evidence>
<feature type="transmembrane region" description="Helical" evidence="6">
    <location>
        <begin position="387"/>
        <end position="407"/>
    </location>
</feature>
<dbReference type="PROSITE" id="PS50850">
    <property type="entry name" value="MFS"/>
    <property type="match status" value="1"/>
</dbReference>
<dbReference type="Pfam" id="PF07690">
    <property type="entry name" value="MFS_1"/>
    <property type="match status" value="1"/>
</dbReference>
<dbReference type="InterPro" id="IPR020846">
    <property type="entry name" value="MFS_dom"/>
</dbReference>
<evidence type="ECO:0000256" key="1">
    <source>
        <dbReference type="ARBA" id="ARBA00004651"/>
    </source>
</evidence>
<dbReference type="CDD" id="cd06173">
    <property type="entry name" value="MFS_MefA_like"/>
    <property type="match status" value="1"/>
</dbReference>
<evidence type="ECO:0000256" key="2">
    <source>
        <dbReference type="ARBA" id="ARBA00022475"/>
    </source>
</evidence>
<feature type="transmembrane region" description="Helical" evidence="6">
    <location>
        <begin position="25"/>
        <end position="49"/>
    </location>
</feature>
<feature type="transmembrane region" description="Helical" evidence="6">
    <location>
        <begin position="269"/>
        <end position="294"/>
    </location>
</feature>
<keyword evidence="9" id="KW-1185">Reference proteome</keyword>
<keyword evidence="4 6" id="KW-1133">Transmembrane helix</keyword>
<feature type="transmembrane region" description="Helical" evidence="6">
    <location>
        <begin position="236"/>
        <end position="257"/>
    </location>
</feature>
<dbReference type="Gene3D" id="1.20.1250.20">
    <property type="entry name" value="MFS general substrate transporter like domains"/>
    <property type="match status" value="1"/>
</dbReference>
<organism evidence="8 9">
    <name type="scientific">Deinococcus radiotolerans</name>
    <dbReference type="NCBI Taxonomy" id="1309407"/>
    <lineage>
        <taxon>Bacteria</taxon>
        <taxon>Thermotogati</taxon>
        <taxon>Deinococcota</taxon>
        <taxon>Deinococci</taxon>
        <taxon>Deinococcales</taxon>
        <taxon>Deinococcaceae</taxon>
        <taxon>Deinococcus</taxon>
    </lineage>
</organism>
<dbReference type="EMBL" id="BMPE01000009">
    <property type="protein sequence ID" value="GGL08245.1"/>
    <property type="molecule type" value="Genomic_DNA"/>
</dbReference>
<evidence type="ECO:0000256" key="3">
    <source>
        <dbReference type="ARBA" id="ARBA00022692"/>
    </source>
</evidence>
<comment type="caution">
    <text evidence="8">The sequence shown here is derived from an EMBL/GenBank/DDBJ whole genome shotgun (WGS) entry which is preliminary data.</text>
</comment>
<evidence type="ECO:0000313" key="8">
    <source>
        <dbReference type="EMBL" id="GGL08245.1"/>
    </source>
</evidence>
<comment type="subcellular location">
    <subcellularLocation>
        <location evidence="1">Cell membrane</location>
        <topology evidence="1">Multi-pass membrane protein</topology>
    </subcellularLocation>
</comment>
<gene>
    <name evidence="8" type="ORF">GCM10010844_28820</name>
</gene>
<feature type="transmembrane region" description="Helical" evidence="6">
    <location>
        <begin position="325"/>
        <end position="343"/>
    </location>
</feature>